<protein>
    <submittedName>
        <fullName evidence="1">Uncharacterized protein</fullName>
    </submittedName>
</protein>
<keyword evidence="2" id="KW-1185">Reference proteome</keyword>
<evidence type="ECO:0000313" key="1">
    <source>
        <dbReference type="EMBL" id="MFD1328305.1"/>
    </source>
</evidence>
<dbReference type="Proteomes" id="UP001597173">
    <property type="component" value="Unassembled WGS sequence"/>
</dbReference>
<organism evidence="1 2">
    <name type="scientific">Mycoplana ramosa</name>
    <name type="common">Mycoplana bullata</name>
    <dbReference type="NCBI Taxonomy" id="40837"/>
    <lineage>
        <taxon>Bacteria</taxon>
        <taxon>Pseudomonadati</taxon>
        <taxon>Pseudomonadota</taxon>
        <taxon>Alphaproteobacteria</taxon>
        <taxon>Hyphomicrobiales</taxon>
        <taxon>Rhizobiaceae</taxon>
        <taxon>Mycoplana</taxon>
    </lineage>
</organism>
<name>A0ABW3YWK8_MYCRA</name>
<comment type="caution">
    <text evidence="1">The sequence shown here is derived from an EMBL/GenBank/DDBJ whole genome shotgun (WGS) entry which is preliminary data.</text>
</comment>
<reference evidence="2" key="1">
    <citation type="journal article" date="2019" name="Int. J. Syst. Evol. Microbiol.">
        <title>The Global Catalogue of Microorganisms (GCM) 10K type strain sequencing project: providing services to taxonomists for standard genome sequencing and annotation.</title>
        <authorList>
            <consortium name="The Broad Institute Genomics Platform"/>
            <consortium name="The Broad Institute Genome Sequencing Center for Infectious Disease"/>
            <person name="Wu L."/>
            <person name="Ma J."/>
        </authorList>
    </citation>
    <scope>NUCLEOTIDE SEQUENCE [LARGE SCALE GENOMIC DNA]</scope>
    <source>
        <strain evidence="2">CCUG 55609</strain>
    </source>
</reference>
<accession>A0ABW3YWK8</accession>
<gene>
    <name evidence="1" type="ORF">ACFQ33_10420</name>
</gene>
<dbReference type="RefSeq" id="WP_374838502.1">
    <property type="nucleotide sequence ID" value="NZ_JBHEEW010000007.1"/>
</dbReference>
<evidence type="ECO:0000313" key="2">
    <source>
        <dbReference type="Proteomes" id="UP001597173"/>
    </source>
</evidence>
<proteinExistence type="predicted"/>
<dbReference type="EMBL" id="JBHTNF010000005">
    <property type="protein sequence ID" value="MFD1328305.1"/>
    <property type="molecule type" value="Genomic_DNA"/>
</dbReference>
<sequence>MKYNQPYGNPDANAGYVDRNAAGAVAGSRVPAMAIEAPQREIMAVINAAGIAGSNSDLTQLLQAIQQLIAAATGGAGDPNYVLMTQARTRIPIFPQVLTATGVLPVVAPTTGLVRVPAGYEFLHRGIFLITTVQTDFVTVANKTYHLRWSPSAGFALKDLASAAYNPSAFGEGNEAFDSSYDDMLVSRVVTSAANVPTVTNLANKDRLSQMIADAGPMTTSPGASGALRTATLSWNWARRPLLQVTPVWFQIGPGGPGYFAASQIHDHDFSIAKISLTRYGASVNIFRDYATEANIEAFITA</sequence>